<dbReference type="InterPro" id="IPR036397">
    <property type="entry name" value="RNaseH_sf"/>
</dbReference>
<dbReference type="OrthoDB" id="6776856at2759"/>
<gene>
    <name evidence="3" type="ORF">CR513_29937</name>
</gene>
<organism evidence="3 4">
    <name type="scientific">Mucuna pruriens</name>
    <name type="common">Velvet bean</name>
    <name type="synonym">Dolichos pruriens</name>
    <dbReference type="NCBI Taxonomy" id="157652"/>
    <lineage>
        <taxon>Eukaryota</taxon>
        <taxon>Viridiplantae</taxon>
        <taxon>Streptophyta</taxon>
        <taxon>Embryophyta</taxon>
        <taxon>Tracheophyta</taxon>
        <taxon>Spermatophyta</taxon>
        <taxon>Magnoliopsida</taxon>
        <taxon>eudicotyledons</taxon>
        <taxon>Gunneridae</taxon>
        <taxon>Pentapetalae</taxon>
        <taxon>rosids</taxon>
        <taxon>fabids</taxon>
        <taxon>Fabales</taxon>
        <taxon>Fabaceae</taxon>
        <taxon>Papilionoideae</taxon>
        <taxon>50 kb inversion clade</taxon>
        <taxon>NPAAA clade</taxon>
        <taxon>indigoferoid/millettioid clade</taxon>
        <taxon>Phaseoleae</taxon>
        <taxon>Mucuna</taxon>
    </lineage>
</organism>
<name>A0A371GD72_MUCPR</name>
<sequence>MRFGHLNFGALKALGDEKMVKGMPHINHPNQLCEACLLGKHARRSFPKEAESRANEPLQLVHTDVCGPIDPPSFEKESGYVIKALRSDKGGEFTSKEFNKFCEKNGICRPLTVPRTPQQNGVVERKNRTILNMARCMLKAKSMPKEFWAETISCAVYLSNHSPTKNVKGQTPQEAWSRVKPKDHVPNQGRSKFDDRSVKHVFIGYDANSKGYKLYTPNNGKMIVSRDVEFDEEEEWNWEKEEATYDFLPYFEEGDQEVVVPNEFTTPPPSPTPSIHEALSSKGSPSETTQKMRSIQEIYDEIEITNDLFCLFVDSEPLTFDEAVEDKRWRQAMEEEIKAIKKNDM</sequence>
<feature type="domain" description="Integrase catalytic" evidence="2">
    <location>
        <begin position="83"/>
        <end position="180"/>
    </location>
</feature>
<dbReference type="InterPro" id="IPR039537">
    <property type="entry name" value="Retrotran_Ty1/copia-like"/>
</dbReference>
<dbReference type="InterPro" id="IPR025724">
    <property type="entry name" value="GAG-pre-integrase_dom"/>
</dbReference>
<dbReference type="GO" id="GO:0015074">
    <property type="term" value="P:DNA integration"/>
    <property type="evidence" value="ECO:0007669"/>
    <property type="project" value="InterPro"/>
</dbReference>
<dbReference type="InterPro" id="IPR012337">
    <property type="entry name" value="RNaseH-like_sf"/>
</dbReference>
<dbReference type="GO" id="GO:0003676">
    <property type="term" value="F:nucleic acid binding"/>
    <property type="evidence" value="ECO:0007669"/>
    <property type="project" value="InterPro"/>
</dbReference>
<comment type="caution">
    <text evidence="3">The sequence shown here is derived from an EMBL/GenBank/DDBJ whole genome shotgun (WGS) entry which is preliminary data.</text>
</comment>
<keyword evidence="4" id="KW-1185">Reference proteome</keyword>
<dbReference type="Pfam" id="PF25597">
    <property type="entry name" value="SH3_retrovirus"/>
    <property type="match status" value="1"/>
</dbReference>
<evidence type="ECO:0000259" key="2">
    <source>
        <dbReference type="PROSITE" id="PS50994"/>
    </source>
</evidence>
<evidence type="ECO:0000256" key="1">
    <source>
        <dbReference type="SAM" id="MobiDB-lite"/>
    </source>
</evidence>
<protein>
    <recommendedName>
        <fullName evidence="2">Integrase catalytic domain-containing protein</fullName>
    </recommendedName>
</protein>
<dbReference type="PANTHER" id="PTHR42648">
    <property type="entry name" value="TRANSPOSASE, PUTATIVE-RELATED"/>
    <property type="match status" value="1"/>
</dbReference>
<dbReference type="PROSITE" id="PS50994">
    <property type="entry name" value="INTEGRASE"/>
    <property type="match status" value="1"/>
</dbReference>
<dbReference type="EMBL" id="QJKJ01005931">
    <property type="protein sequence ID" value="RDX88466.1"/>
    <property type="molecule type" value="Genomic_DNA"/>
</dbReference>
<dbReference type="InterPro" id="IPR057670">
    <property type="entry name" value="SH3_retrovirus"/>
</dbReference>
<dbReference type="Proteomes" id="UP000257109">
    <property type="component" value="Unassembled WGS sequence"/>
</dbReference>
<feature type="non-terminal residue" evidence="3">
    <location>
        <position position="1"/>
    </location>
</feature>
<dbReference type="Gene3D" id="3.30.420.10">
    <property type="entry name" value="Ribonuclease H-like superfamily/Ribonuclease H"/>
    <property type="match status" value="1"/>
</dbReference>
<dbReference type="AlphaFoldDB" id="A0A371GD72"/>
<dbReference type="InterPro" id="IPR001584">
    <property type="entry name" value="Integrase_cat-core"/>
</dbReference>
<dbReference type="SUPFAM" id="SSF53098">
    <property type="entry name" value="Ribonuclease H-like"/>
    <property type="match status" value="1"/>
</dbReference>
<reference evidence="3" key="1">
    <citation type="submission" date="2018-05" db="EMBL/GenBank/DDBJ databases">
        <title>Draft genome of Mucuna pruriens seed.</title>
        <authorList>
            <person name="Nnadi N.E."/>
            <person name="Vos R."/>
            <person name="Hasami M.H."/>
            <person name="Devisetty U.K."/>
            <person name="Aguiy J.C."/>
        </authorList>
    </citation>
    <scope>NUCLEOTIDE SEQUENCE [LARGE SCALE GENOMIC DNA]</scope>
    <source>
        <strain evidence="3">JCA_2017</strain>
    </source>
</reference>
<feature type="compositionally biased region" description="Polar residues" evidence="1">
    <location>
        <begin position="164"/>
        <end position="174"/>
    </location>
</feature>
<dbReference type="PANTHER" id="PTHR42648:SF18">
    <property type="entry name" value="RETROTRANSPOSON, UNCLASSIFIED-LIKE PROTEIN"/>
    <property type="match status" value="1"/>
</dbReference>
<feature type="compositionally biased region" description="Basic and acidic residues" evidence="1">
    <location>
        <begin position="180"/>
        <end position="191"/>
    </location>
</feature>
<accession>A0A371GD72</accession>
<proteinExistence type="predicted"/>
<evidence type="ECO:0000313" key="3">
    <source>
        <dbReference type="EMBL" id="RDX88466.1"/>
    </source>
</evidence>
<feature type="region of interest" description="Disordered" evidence="1">
    <location>
        <begin position="266"/>
        <end position="289"/>
    </location>
</feature>
<evidence type="ECO:0000313" key="4">
    <source>
        <dbReference type="Proteomes" id="UP000257109"/>
    </source>
</evidence>
<dbReference type="Pfam" id="PF13976">
    <property type="entry name" value="gag_pre-integrs"/>
    <property type="match status" value="1"/>
</dbReference>
<feature type="region of interest" description="Disordered" evidence="1">
    <location>
        <begin position="164"/>
        <end position="191"/>
    </location>
</feature>